<evidence type="ECO:0000313" key="1">
    <source>
        <dbReference type="EMBL" id="BES97507.1"/>
    </source>
</evidence>
<proteinExistence type="predicted"/>
<dbReference type="EMBL" id="AP028916">
    <property type="protein sequence ID" value="BES97507.1"/>
    <property type="molecule type" value="Genomic_DNA"/>
</dbReference>
<evidence type="ECO:0000313" key="2">
    <source>
        <dbReference type="Proteomes" id="UP001307889"/>
    </source>
</evidence>
<keyword evidence="2" id="KW-1185">Reference proteome</keyword>
<organism evidence="1 2">
    <name type="scientific">Nesidiocoris tenuis</name>
    <dbReference type="NCBI Taxonomy" id="355587"/>
    <lineage>
        <taxon>Eukaryota</taxon>
        <taxon>Metazoa</taxon>
        <taxon>Ecdysozoa</taxon>
        <taxon>Arthropoda</taxon>
        <taxon>Hexapoda</taxon>
        <taxon>Insecta</taxon>
        <taxon>Pterygota</taxon>
        <taxon>Neoptera</taxon>
        <taxon>Paraneoptera</taxon>
        <taxon>Hemiptera</taxon>
        <taxon>Heteroptera</taxon>
        <taxon>Panheteroptera</taxon>
        <taxon>Cimicomorpha</taxon>
        <taxon>Miridae</taxon>
        <taxon>Dicyphina</taxon>
        <taxon>Nesidiocoris</taxon>
    </lineage>
</organism>
<reference evidence="1 2" key="1">
    <citation type="submission" date="2023-09" db="EMBL/GenBank/DDBJ databases">
        <title>Nesidiocoris tenuis whole genome shotgun sequence.</title>
        <authorList>
            <person name="Shibata T."/>
            <person name="Shimoda M."/>
            <person name="Kobayashi T."/>
            <person name="Uehara T."/>
        </authorList>
    </citation>
    <scope>NUCLEOTIDE SEQUENCE [LARGE SCALE GENOMIC DNA]</scope>
    <source>
        <strain evidence="1 2">Japan</strain>
    </source>
</reference>
<dbReference type="Proteomes" id="UP001307889">
    <property type="component" value="Chromosome 8"/>
</dbReference>
<sequence length="86" mass="9390">MERSKLGLGKALDSKAPTLPLRKDTAIIVGKRKAARQDGFMVSSTISIPPSDIFIVFSRHCSPHYNLGPFALSSREPFTTRDCPTG</sequence>
<protein>
    <submittedName>
        <fullName evidence="1">Uncharacterized protein</fullName>
    </submittedName>
</protein>
<accession>A0ABN7B436</accession>
<gene>
    <name evidence="1" type="ORF">NTJ_10321</name>
</gene>
<name>A0ABN7B436_9HEMI</name>